<dbReference type="EMBL" id="CAEZXT010000037">
    <property type="protein sequence ID" value="CAB4698776.1"/>
    <property type="molecule type" value="Genomic_DNA"/>
</dbReference>
<dbReference type="Gene3D" id="3.30.420.10">
    <property type="entry name" value="Ribonuclease H-like superfamily/Ribonuclease H"/>
    <property type="match status" value="1"/>
</dbReference>
<dbReference type="EMBL" id="CAFBPG010000050">
    <property type="protein sequence ID" value="CAB5011817.1"/>
    <property type="molecule type" value="Genomic_DNA"/>
</dbReference>
<evidence type="ECO:0000313" key="8">
    <source>
        <dbReference type="EMBL" id="CAB5011817.1"/>
    </source>
</evidence>
<dbReference type="NCBIfam" id="TIGR00573">
    <property type="entry name" value="dnaq"/>
    <property type="match status" value="1"/>
</dbReference>
<dbReference type="CDD" id="cd06127">
    <property type="entry name" value="DEDDh"/>
    <property type="match status" value="1"/>
</dbReference>
<dbReference type="EMBL" id="CAEZUA010000016">
    <property type="protein sequence ID" value="CAB4584920.1"/>
    <property type="molecule type" value="Genomic_DNA"/>
</dbReference>
<dbReference type="InterPro" id="IPR012337">
    <property type="entry name" value="RNaseH-like_sf"/>
</dbReference>
<accession>A0A6J6LMZ9</accession>
<dbReference type="InterPro" id="IPR036397">
    <property type="entry name" value="RNaseH_sf"/>
</dbReference>
<name>A0A6J6LMZ9_9ZZZZ</name>
<reference evidence="3" key="1">
    <citation type="submission" date="2020-05" db="EMBL/GenBank/DDBJ databases">
        <authorList>
            <person name="Chiriac C."/>
            <person name="Salcher M."/>
            <person name="Ghai R."/>
            <person name="Kavagutti S V."/>
        </authorList>
    </citation>
    <scope>NUCLEOTIDE SEQUENCE</scope>
</reference>
<dbReference type="Pfam" id="PF00929">
    <property type="entry name" value="RNase_T"/>
    <property type="match status" value="1"/>
</dbReference>
<evidence type="ECO:0000259" key="1">
    <source>
        <dbReference type="SMART" id="SM00479"/>
    </source>
</evidence>
<dbReference type="GO" id="GO:0003677">
    <property type="term" value="F:DNA binding"/>
    <property type="evidence" value="ECO:0007669"/>
    <property type="project" value="InterPro"/>
</dbReference>
<dbReference type="PANTHER" id="PTHR30231:SF41">
    <property type="entry name" value="DNA POLYMERASE III SUBUNIT EPSILON"/>
    <property type="match status" value="1"/>
</dbReference>
<organism evidence="3">
    <name type="scientific">freshwater metagenome</name>
    <dbReference type="NCBI Taxonomy" id="449393"/>
    <lineage>
        <taxon>unclassified sequences</taxon>
        <taxon>metagenomes</taxon>
        <taxon>ecological metagenomes</taxon>
    </lineage>
</organism>
<dbReference type="GO" id="GO:0005829">
    <property type="term" value="C:cytosol"/>
    <property type="evidence" value="ECO:0007669"/>
    <property type="project" value="TreeGrafter"/>
</dbReference>
<dbReference type="EMBL" id="CAEZWS010000022">
    <property type="protein sequence ID" value="CAB4663161.1"/>
    <property type="molecule type" value="Genomic_DNA"/>
</dbReference>
<dbReference type="InterPro" id="IPR013520">
    <property type="entry name" value="Ribonucl_H"/>
</dbReference>
<protein>
    <submittedName>
        <fullName evidence="3">Unannotated protein</fullName>
    </submittedName>
</protein>
<evidence type="ECO:0000313" key="4">
    <source>
        <dbReference type="EMBL" id="CAB4698776.1"/>
    </source>
</evidence>
<dbReference type="PANTHER" id="PTHR30231">
    <property type="entry name" value="DNA POLYMERASE III SUBUNIT EPSILON"/>
    <property type="match status" value="1"/>
</dbReference>
<dbReference type="InterPro" id="IPR006054">
    <property type="entry name" value="DnaQ"/>
</dbReference>
<dbReference type="EMBL" id="CAFBMI010000094">
    <property type="protein sequence ID" value="CAB4905447.1"/>
    <property type="molecule type" value="Genomic_DNA"/>
</dbReference>
<evidence type="ECO:0000313" key="3">
    <source>
        <dbReference type="EMBL" id="CAB4663161.1"/>
    </source>
</evidence>
<evidence type="ECO:0000313" key="2">
    <source>
        <dbReference type="EMBL" id="CAB4584920.1"/>
    </source>
</evidence>
<dbReference type="GO" id="GO:0045004">
    <property type="term" value="P:DNA replication proofreading"/>
    <property type="evidence" value="ECO:0007669"/>
    <property type="project" value="TreeGrafter"/>
</dbReference>
<gene>
    <name evidence="2" type="ORF">UFOPK1773_00417</name>
    <name evidence="3" type="ORF">UFOPK2288_00597</name>
    <name evidence="4" type="ORF">UFOPK2589_00716</name>
    <name evidence="5" type="ORF">UFOPK3056_00618</name>
    <name evidence="6" type="ORF">UFOPK3558_00909</name>
    <name evidence="7" type="ORF">UFOPK3916_00630</name>
    <name evidence="8" type="ORF">UFOPK4074_00680</name>
</gene>
<evidence type="ECO:0000313" key="7">
    <source>
        <dbReference type="EMBL" id="CAB4974171.1"/>
    </source>
</evidence>
<dbReference type="EMBL" id="CAFAAR010000043">
    <property type="protein sequence ID" value="CAB4803307.1"/>
    <property type="molecule type" value="Genomic_DNA"/>
</dbReference>
<dbReference type="GO" id="GO:0003887">
    <property type="term" value="F:DNA-directed DNA polymerase activity"/>
    <property type="evidence" value="ECO:0007669"/>
    <property type="project" value="InterPro"/>
</dbReference>
<dbReference type="SUPFAM" id="SSF53098">
    <property type="entry name" value="Ribonuclease H-like"/>
    <property type="match status" value="1"/>
</dbReference>
<dbReference type="EMBL" id="CAFBOE010000044">
    <property type="protein sequence ID" value="CAB4974171.1"/>
    <property type="molecule type" value="Genomic_DNA"/>
</dbReference>
<evidence type="ECO:0000313" key="6">
    <source>
        <dbReference type="EMBL" id="CAB4905447.1"/>
    </source>
</evidence>
<proteinExistence type="predicted"/>
<dbReference type="SMART" id="SM00479">
    <property type="entry name" value="EXOIII"/>
    <property type="match status" value="1"/>
</dbReference>
<dbReference type="FunFam" id="3.30.420.10:FF:000045">
    <property type="entry name" value="3'-5' exonuclease DinG"/>
    <property type="match status" value="1"/>
</dbReference>
<evidence type="ECO:0000313" key="5">
    <source>
        <dbReference type="EMBL" id="CAB4803307.1"/>
    </source>
</evidence>
<feature type="domain" description="Exonuclease" evidence="1">
    <location>
        <begin position="16"/>
        <end position="188"/>
    </location>
</feature>
<dbReference type="GO" id="GO:0008408">
    <property type="term" value="F:3'-5' exonuclease activity"/>
    <property type="evidence" value="ECO:0007669"/>
    <property type="project" value="TreeGrafter"/>
</dbReference>
<dbReference type="AlphaFoldDB" id="A0A6J6LMZ9"/>
<sequence length="213" mass="23203">MKDDIGVESKTLFETTFVVLDLETSGGQPSTTVGITEIGAVKVQGGAVIEEFRTFINPGHLLPEFITSLTGISDSMLAEAPTIHEVFPDFLHFLGDPLTTVLVAHNSPFDLGFLKSAAVATNHDWPEYLVIDTVRLARQVLSYDEVPNCKLGTLAQFFNTTVAPNHRALDDARATVDVLHGLFDRLGSHGVTTLKETMKFKRPKSVGTKPPID</sequence>